<sequence length="190" mass="21688">MQMKIQKSWDDLAKFGKSKTVRTAYIWLFVVPLAAKALLGLKQTLTFDIAGENVSLAIGLPFSWKLFFFSAVSFSVATALFQFKCPKIIQEHDDYAGFVSEGKGKLHLDEYAKEAIIDPETRQELQALDPRNSDFHKQLCEVYWKVREAANISDSTTRKFCLVFNYIGLILITIVAFENVCFVIRTTVNW</sequence>
<keyword evidence="3" id="KW-1185">Reference proteome</keyword>
<dbReference type="Proteomes" id="UP000094828">
    <property type="component" value="Unassembled WGS sequence"/>
</dbReference>
<evidence type="ECO:0000313" key="3">
    <source>
        <dbReference type="Proteomes" id="UP000094828"/>
    </source>
</evidence>
<keyword evidence="1" id="KW-0472">Membrane</keyword>
<feature type="transmembrane region" description="Helical" evidence="1">
    <location>
        <begin position="24"/>
        <end position="42"/>
    </location>
</feature>
<protein>
    <submittedName>
        <fullName evidence="2">Uncharacterized protein</fullName>
    </submittedName>
</protein>
<reference evidence="2 3" key="1">
    <citation type="submission" date="2016-05" db="EMBL/GenBank/DDBJ databases">
        <title>Genomic and physiological characterization of Planctopirus sp. isolated from fresh water lake.</title>
        <authorList>
            <person name="Subhash Y."/>
            <person name="Ramana C."/>
        </authorList>
    </citation>
    <scope>NUCLEOTIDE SEQUENCE [LARGE SCALE GENOMIC DNA]</scope>
    <source>
        <strain evidence="2 3">JC280</strain>
    </source>
</reference>
<evidence type="ECO:0000313" key="2">
    <source>
        <dbReference type="EMBL" id="ODA36615.1"/>
    </source>
</evidence>
<evidence type="ECO:0000256" key="1">
    <source>
        <dbReference type="SAM" id="Phobius"/>
    </source>
</evidence>
<organism evidence="2 3">
    <name type="scientific">Planctopirus hydrillae</name>
    <dbReference type="NCBI Taxonomy" id="1841610"/>
    <lineage>
        <taxon>Bacteria</taxon>
        <taxon>Pseudomonadati</taxon>
        <taxon>Planctomycetota</taxon>
        <taxon>Planctomycetia</taxon>
        <taxon>Planctomycetales</taxon>
        <taxon>Planctomycetaceae</taxon>
        <taxon>Planctopirus</taxon>
    </lineage>
</organism>
<keyword evidence="1" id="KW-1133">Transmembrane helix</keyword>
<gene>
    <name evidence="2" type="ORF">A6X21_15900</name>
</gene>
<feature type="transmembrane region" description="Helical" evidence="1">
    <location>
        <begin position="62"/>
        <end position="81"/>
    </location>
</feature>
<accession>A0A1C3ETV3</accession>
<proteinExistence type="predicted"/>
<feature type="transmembrane region" description="Helical" evidence="1">
    <location>
        <begin position="163"/>
        <end position="185"/>
    </location>
</feature>
<name>A0A1C3ETV3_9PLAN</name>
<dbReference type="EMBL" id="LYDR01000010">
    <property type="protein sequence ID" value="ODA36615.1"/>
    <property type="molecule type" value="Genomic_DNA"/>
</dbReference>
<keyword evidence="1" id="KW-0812">Transmembrane</keyword>
<dbReference type="STRING" id="1841610.A6X21_15900"/>
<dbReference type="AlphaFoldDB" id="A0A1C3ETV3"/>
<comment type="caution">
    <text evidence="2">The sequence shown here is derived from an EMBL/GenBank/DDBJ whole genome shotgun (WGS) entry which is preliminary data.</text>
</comment>